<dbReference type="OrthoDB" id="3358048at2759"/>
<protein>
    <submittedName>
        <fullName evidence="2">Uncharacterized protein</fullName>
    </submittedName>
</protein>
<evidence type="ECO:0000313" key="2">
    <source>
        <dbReference type="EMBL" id="KAF2745712.1"/>
    </source>
</evidence>
<dbReference type="Proteomes" id="UP000799440">
    <property type="component" value="Unassembled WGS sequence"/>
</dbReference>
<keyword evidence="1" id="KW-0812">Transmembrane</keyword>
<feature type="transmembrane region" description="Helical" evidence="1">
    <location>
        <begin position="73"/>
        <end position="94"/>
    </location>
</feature>
<gene>
    <name evidence="2" type="ORF">M011DRAFT_446990</name>
</gene>
<evidence type="ECO:0000256" key="1">
    <source>
        <dbReference type="SAM" id="Phobius"/>
    </source>
</evidence>
<name>A0A6A6V4Z4_9PLEO</name>
<sequence length="215" mass="23972">MATTRLRRTFRYPADSDDEDAVEEGMDERDQEELITSLSSHDTSSTKLYTQLLLLLPLLPALLYLPRLFAFRTILPSLAAIASLLASAYTLYFLPLPPVSPSSSTAQHKGKATARDRVTGAKSFSFIPQESQPVPYLSPETADLLRQYMIPVNAALCAILCITELAQRRSWGEGMMIGGGYVPGFVLTFILWARRELRVVDLGELERLRYRTKGG</sequence>
<feature type="transmembrane region" description="Helical" evidence="1">
    <location>
        <begin position="145"/>
        <end position="163"/>
    </location>
</feature>
<proteinExistence type="predicted"/>
<keyword evidence="3" id="KW-1185">Reference proteome</keyword>
<evidence type="ECO:0000313" key="3">
    <source>
        <dbReference type="Proteomes" id="UP000799440"/>
    </source>
</evidence>
<dbReference type="AlphaFoldDB" id="A0A6A6V4Z4"/>
<organism evidence="2 3">
    <name type="scientific">Sporormia fimetaria CBS 119925</name>
    <dbReference type="NCBI Taxonomy" id="1340428"/>
    <lineage>
        <taxon>Eukaryota</taxon>
        <taxon>Fungi</taxon>
        <taxon>Dikarya</taxon>
        <taxon>Ascomycota</taxon>
        <taxon>Pezizomycotina</taxon>
        <taxon>Dothideomycetes</taxon>
        <taxon>Pleosporomycetidae</taxon>
        <taxon>Pleosporales</taxon>
        <taxon>Sporormiaceae</taxon>
        <taxon>Sporormia</taxon>
    </lineage>
</organism>
<accession>A0A6A6V4Z4</accession>
<dbReference type="EMBL" id="MU006581">
    <property type="protein sequence ID" value="KAF2745712.1"/>
    <property type="molecule type" value="Genomic_DNA"/>
</dbReference>
<feature type="transmembrane region" description="Helical" evidence="1">
    <location>
        <begin position="175"/>
        <end position="193"/>
    </location>
</feature>
<keyword evidence="1" id="KW-1133">Transmembrane helix</keyword>
<keyword evidence="1" id="KW-0472">Membrane</keyword>
<reference evidence="2" key="1">
    <citation type="journal article" date="2020" name="Stud. Mycol.">
        <title>101 Dothideomycetes genomes: a test case for predicting lifestyles and emergence of pathogens.</title>
        <authorList>
            <person name="Haridas S."/>
            <person name="Albert R."/>
            <person name="Binder M."/>
            <person name="Bloem J."/>
            <person name="Labutti K."/>
            <person name="Salamov A."/>
            <person name="Andreopoulos B."/>
            <person name="Baker S."/>
            <person name="Barry K."/>
            <person name="Bills G."/>
            <person name="Bluhm B."/>
            <person name="Cannon C."/>
            <person name="Castanera R."/>
            <person name="Culley D."/>
            <person name="Daum C."/>
            <person name="Ezra D."/>
            <person name="Gonzalez J."/>
            <person name="Henrissat B."/>
            <person name="Kuo A."/>
            <person name="Liang C."/>
            <person name="Lipzen A."/>
            <person name="Lutzoni F."/>
            <person name="Magnuson J."/>
            <person name="Mondo S."/>
            <person name="Nolan M."/>
            <person name="Ohm R."/>
            <person name="Pangilinan J."/>
            <person name="Park H.-J."/>
            <person name="Ramirez L."/>
            <person name="Alfaro M."/>
            <person name="Sun H."/>
            <person name="Tritt A."/>
            <person name="Yoshinaga Y."/>
            <person name="Zwiers L.-H."/>
            <person name="Turgeon B."/>
            <person name="Goodwin S."/>
            <person name="Spatafora J."/>
            <person name="Crous P."/>
            <person name="Grigoriev I."/>
        </authorList>
    </citation>
    <scope>NUCLEOTIDE SEQUENCE</scope>
    <source>
        <strain evidence="2">CBS 119925</strain>
    </source>
</reference>